<dbReference type="Proteomes" id="UP000327013">
    <property type="component" value="Chromosome 5"/>
</dbReference>
<dbReference type="OrthoDB" id="10315960at2759"/>
<keyword evidence="3" id="KW-1185">Reference proteome</keyword>
<evidence type="ECO:0000256" key="1">
    <source>
        <dbReference type="SAM" id="MobiDB-lite"/>
    </source>
</evidence>
<feature type="region of interest" description="Disordered" evidence="1">
    <location>
        <begin position="125"/>
        <end position="165"/>
    </location>
</feature>
<organism evidence="2 3">
    <name type="scientific">Carpinus fangiana</name>
    <dbReference type="NCBI Taxonomy" id="176857"/>
    <lineage>
        <taxon>Eukaryota</taxon>
        <taxon>Viridiplantae</taxon>
        <taxon>Streptophyta</taxon>
        <taxon>Embryophyta</taxon>
        <taxon>Tracheophyta</taxon>
        <taxon>Spermatophyta</taxon>
        <taxon>Magnoliopsida</taxon>
        <taxon>eudicotyledons</taxon>
        <taxon>Gunneridae</taxon>
        <taxon>Pentapetalae</taxon>
        <taxon>rosids</taxon>
        <taxon>fabids</taxon>
        <taxon>Fagales</taxon>
        <taxon>Betulaceae</taxon>
        <taxon>Carpinus</taxon>
    </lineage>
</organism>
<feature type="region of interest" description="Disordered" evidence="1">
    <location>
        <begin position="1"/>
        <end position="25"/>
    </location>
</feature>
<dbReference type="EMBL" id="CM017325">
    <property type="protein sequence ID" value="KAE8057396.1"/>
    <property type="molecule type" value="Genomic_DNA"/>
</dbReference>
<feature type="region of interest" description="Disordered" evidence="1">
    <location>
        <begin position="363"/>
        <end position="382"/>
    </location>
</feature>
<evidence type="ECO:0000313" key="2">
    <source>
        <dbReference type="EMBL" id="KAE8057396.1"/>
    </source>
</evidence>
<dbReference type="EMBL" id="CM017325">
    <property type="protein sequence ID" value="KAE8057395.1"/>
    <property type="molecule type" value="Genomic_DNA"/>
</dbReference>
<dbReference type="AlphaFoldDB" id="A0A5N6R909"/>
<reference evidence="2 3" key="1">
    <citation type="submission" date="2019-06" db="EMBL/GenBank/DDBJ databases">
        <title>A chromosomal-level reference genome of Carpinus fangiana (Coryloideae, Betulaceae).</title>
        <authorList>
            <person name="Yang X."/>
            <person name="Wang Z."/>
            <person name="Zhang L."/>
            <person name="Hao G."/>
            <person name="Liu J."/>
            <person name="Yang Y."/>
        </authorList>
    </citation>
    <scope>NUCLEOTIDE SEQUENCE [LARGE SCALE GENOMIC DNA]</scope>
    <source>
        <strain evidence="2">Cfa_2016G</strain>
        <tissue evidence="2">Leaf</tissue>
    </source>
</reference>
<evidence type="ECO:0000313" key="3">
    <source>
        <dbReference type="Proteomes" id="UP000327013"/>
    </source>
</evidence>
<name>A0A5N6R909_9ROSI</name>
<accession>A0A5N6R909</accession>
<feature type="compositionally biased region" description="Low complexity" evidence="1">
    <location>
        <begin position="143"/>
        <end position="155"/>
    </location>
</feature>
<feature type="compositionally biased region" description="Polar residues" evidence="1">
    <location>
        <begin position="1"/>
        <end position="11"/>
    </location>
</feature>
<feature type="compositionally biased region" description="Basic and acidic residues" evidence="1">
    <location>
        <begin position="87"/>
        <end position="107"/>
    </location>
</feature>
<dbReference type="PANTHER" id="PTHR34555:SF7">
    <property type="entry name" value="DUF3741 DOMAIN-CONTAINING PROTEIN"/>
    <property type="match status" value="1"/>
</dbReference>
<gene>
    <name evidence="2" type="ORF">FH972_014093</name>
</gene>
<protein>
    <submittedName>
        <fullName evidence="2">Uncharacterized protein</fullName>
    </submittedName>
</protein>
<dbReference type="PANTHER" id="PTHR34555">
    <property type="entry name" value="INTEGRAL MEMBRANE HEMOLYSIN-III-LIKE PROTEIN"/>
    <property type="match status" value="1"/>
</dbReference>
<proteinExistence type="predicted"/>
<sequence>MIDSNLKSNGLGNSGTGLPACHKQSPISTNKVALRDVQNDGRSLIHNDSESWVLGLGADAVKVSGAEGLTPECPINQSWRSNGANEHLTHSCRNSDSELGKRKVEETSNKKSDFLKLRKYFHNRPELPQLHPEEEERNISGVPASAPTPTAPTITFSTNRPSVPVSLEKPGNGLPAAESDHLQPTYESEVPCAADSKGSTDLERTEQFLHLQKPQKHCYENDQRDYIHMLRRLSSVELGRCAVKLEKRSIQLSVEEAAKKALAPNQTKKAKIGKAIRTRASGRLREYVPVKKDPNKGKLVFDLTGNPAGPEIDGAGALCSWGDPSRGVKFRIAPPDYDPTIKKDDGKGKILAISEGILPDIHNAAEKDGGKGKAPATSEGIPPDFELIAKKDAAKSKQVVSIVPRAKRIRKKPKWQLSCSYDIV</sequence>
<feature type="region of interest" description="Disordered" evidence="1">
    <location>
        <begin position="80"/>
        <end position="107"/>
    </location>
</feature>